<feature type="non-terminal residue" evidence="2">
    <location>
        <position position="103"/>
    </location>
</feature>
<dbReference type="Proteomes" id="UP001165090">
    <property type="component" value="Unassembled WGS sequence"/>
</dbReference>
<name>A0ABQ5RZL3_9CHLO</name>
<organism evidence="2 3">
    <name type="scientific">Volvox africanus</name>
    <dbReference type="NCBI Taxonomy" id="51714"/>
    <lineage>
        <taxon>Eukaryota</taxon>
        <taxon>Viridiplantae</taxon>
        <taxon>Chlorophyta</taxon>
        <taxon>core chlorophytes</taxon>
        <taxon>Chlorophyceae</taxon>
        <taxon>CS clade</taxon>
        <taxon>Chlamydomonadales</taxon>
        <taxon>Volvocaceae</taxon>
        <taxon>Volvox</taxon>
    </lineage>
</organism>
<keyword evidence="3" id="KW-1185">Reference proteome</keyword>
<evidence type="ECO:0000256" key="1">
    <source>
        <dbReference type="SAM" id="MobiDB-lite"/>
    </source>
</evidence>
<protein>
    <submittedName>
        <fullName evidence="2">Uncharacterized protein</fullName>
    </submittedName>
</protein>
<feature type="compositionally biased region" description="Polar residues" evidence="1">
    <location>
        <begin position="1"/>
        <end position="15"/>
    </location>
</feature>
<accession>A0ABQ5RZL3</accession>
<feature type="region of interest" description="Disordered" evidence="1">
    <location>
        <begin position="1"/>
        <end position="20"/>
    </location>
</feature>
<comment type="caution">
    <text evidence="2">The sequence shown here is derived from an EMBL/GenBank/DDBJ whole genome shotgun (WGS) entry which is preliminary data.</text>
</comment>
<evidence type="ECO:0000313" key="2">
    <source>
        <dbReference type="EMBL" id="GLI63040.1"/>
    </source>
</evidence>
<proteinExistence type="predicted"/>
<feature type="region of interest" description="Disordered" evidence="1">
    <location>
        <begin position="66"/>
        <end position="103"/>
    </location>
</feature>
<gene>
    <name evidence="2" type="ORF">VaNZ11_005902</name>
</gene>
<evidence type="ECO:0000313" key="3">
    <source>
        <dbReference type="Proteomes" id="UP001165090"/>
    </source>
</evidence>
<reference evidence="2 3" key="1">
    <citation type="journal article" date="2023" name="IScience">
        <title>Expanded male sex-determining region conserved during the evolution of homothallism in the green alga Volvox.</title>
        <authorList>
            <person name="Yamamoto K."/>
            <person name="Matsuzaki R."/>
            <person name="Mahakham W."/>
            <person name="Heman W."/>
            <person name="Sekimoto H."/>
            <person name="Kawachi M."/>
            <person name="Minakuchi Y."/>
            <person name="Toyoda A."/>
            <person name="Nozaki H."/>
        </authorList>
    </citation>
    <scope>NUCLEOTIDE SEQUENCE [LARGE SCALE GENOMIC DNA]</scope>
    <source>
        <strain evidence="2 3">NIES-4468</strain>
    </source>
</reference>
<sequence>MVTSSRQPYSPTSSFPAGARQIAPSCTSSVSTFPATASASVALLLHSAGAPAEKVVAAATAVTSTTAANRRGISGSTGTGDSLLKPPISEDKPSRKGLQLLLP</sequence>
<dbReference type="EMBL" id="BSDZ01000014">
    <property type="protein sequence ID" value="GLI63040.1"/>
    <property type="molecule type" value="Genomic_DNA"/>
</dbReference>